<dbReference type="Pfam" id="PF00400">
    <property type="entry name" value="WD40"/>
    <property type="match status" value="2"/>
</dbReference>
<dbReference type="RefSeq" id="XP_008715011.1">
    <property type="nucleotide sequence ID" value="XM_008716789.1"/>
</dbReference>
<feature type="compositionally biased region" description="Low complexity" evidence="7">
    <location>
        <begin position="463"/>
        <end position="484"/>
    </location>
</feature>
<dbReference type="PROSITE" id="PS50294">
    <property type="entry name" value="WD_REPEATS_REGION"/>
    <property type="match status" value="1"/>
</dbReference>
<comment type="similarity">
    <text evidence="1">Belongs to the WD repeat ESC family.</text>
</comment>
<dbReference type="OrthoDB" id="7318948at2759"/>
<dbReference type="SMART" id="SM00320">
    <property type="entry name" value="WD40"/>
    <property type="match status" value="4"/>
</dbReference>
<dbReference type="Gene3D" id="2.130.10.10">
    <property type="entry name" value="YVTN repeat-like/Quinoprotein amine dehydrogenase"/>
    <property type="match status" value="1"/>
</dbReference>
<keyword evidence="5" id="KW-0804">Transcription</keyword>
<dbReference type="InterPro" id="IPR036322">
    <property type="entry name" value="WD40_repeat_dom_sf"/>
</dbReference>
<dbReference type="PANTHER" id="PTHR10253">
    <property type="entry name" value="POLYCOMB PROTEIN"/>
    <property type="match status" value="1"/>
</dbReference>
<feature type="compositionally biased region" description="Low complexity" evidence="7">
    <location>
        <begin position="444"/>
        <end position="455"/>
    </location>
</feature>
<dbReference type="InParanoid" id="W2S3U4"/>
<dbReference type="HOGENOM" id="CLU_025586_0_0_1"/>
<evidence type="ECO:0000256" key="1">
    <source>
        <dbReference type="ARBA" id="ARBA00008075"/>
    </source>
</evidence>
<dbReference type="EMBL" id="KB822718">
    <property type="protein sequence ID" value="ETN43275.1"/>
    <property type="molecule type" value="Genomic_DNA"/>
</dbReference>
<dbReference type="VEuPathDB" id="FungiDB:HMPREF1541_02434"/>
<dbReference type="GeneID" id="19969773"/>
<sequence length="618" mass="68426">MSIPSVDAQSFVYPQVRGVLKTNKTQKDGQFNVCWSARFWPYDEADDAPIFCLSNKSDMTVCRISQSSEGSNIEVLRQFEATGPDQEVADYDPNGDDQYCSCAWAYISKDEPLLLGAGNSGFIRVFDIVKGSLKTTLVGHGNGVINELATHPKYPWIFASASLDKSIRIWDLRRWNSKHESPTIIICGAGNGHKESVLSVGWHDSGRYLISGGFDNRVCVWTIPDLSPESAFWEEISPARTQRHSDQVRIIHFPHFVTLAIHRNYIDCVRFWGDNILSKATEEHKIVLWRMTGFNSRLEPPDDVLAPKAEEHLDTRNGFIRQLKSGGNGVTKIITDPFYRTSLPYQRLLEFQAPHTLPFFIRFDILKRSPTYPDVHDVLAIGNTKSTVQFWDLEALERGHDYNVGGGGRGGRRPRGQSSRRGVAQSIHKVGSRRAQLSLERSESASASLASVGADTGTGTGTGASTPASLSPSRSSPPLRSNSTDATSMISDTFHHQQQQQLGLGLLAHPNLSLGLGLGLDNTTTDNAPPTLEPAEDRVRFPLNHHNTPLKKAHRAVGFGKEFEKDFTARGVAWSNCGRWCVVAGETIEMLHVEKGKERKLVQIGAAVLLGRDLPYVN</sequence>
<dbReference type="InterPro" id="IPR001680">
    <property type="entry name" value="WD40_rpt"/>
</dbReference>
<feature type="region of interest" description="Disordered" evidence="7">
    <location>
        <begin position="401"/>
        <end position="486"/>
    </location>
</feature>
<accession>W2S3U4</accession>
<reference evidence="8 9" key="1">
    <citation type="submission" date="2013-03" db="EMBL/GenBank/DDBJ databases">
        <title>The Genome Sequence of Phialophora europaea CBS 101466.</title>
        <authorList>
            <consortium name="The Broad Institute Genomics Platform"/>
            <person name="Cuomo C."/>
            <person name="de Hoog S."/>
            <person name="Gorbushina A."/>
            <person name="Walker B."/>
            <person name="Young S.K."/>
            <person name="Zeng Q."/>
            <person name="Gargeya S."/>
            <person name="Fitzgerald M."/>
            <person name="Haas B."/>
            <person name="Abouelleil A."/>
            <person name="Allen A.W."/>
            <person name="Alvarado L."/>
            <person name="Arachchi H.M."/>
            <person name="Berlin A.M."/>
            <person name="Chapman S.B."/>
            <person name="Gainer-Dewar J."/>
            <person name="Goldberg J."/>
            <person name="Griggs A."/>
            <person name="Gujja S."/>
            <person name="Hansen M."/>
            <person name="Howarth C."/>
            <person name="Imamovic A."/>
            <person name="Ireland A."/>
            <person name="Larimer J."/>
            <person name="McCowan C."/>
            <person name="Murphy C."/>
            <person name="Pearson M."/>
            <person name="Poon T.W."/>
            <person name="Priest M."/>
            <person name="Roberts A."/>
            <person name="Saif S."/>
            <person name="Shea T."/>
            <person name="Sisk P."/>
            <person name="Sykes S."/>
            <person name="Wortman J."/>
            <person name="Nusbaum C."/>
            <person name="Birren B."/>
        </authorList>
    </citation>
    <scope>NUCLEOTIDE SEQUENCE [LARGE SCALE GENOMIC DNA]</scope>
    <source>
        <strain evidence="8 9">CBS 101466</strain>
    </source>
</reference>
<keyword evidence="3" id="KW-0677">Repeat</keyword>
<dbReference type="STRING" id="1220924.W2S3U4"/>
<evidence type="ECO:0000313" key="9">
    <source>
        <dbReference type="Proteomes" id="UP000030752"/>
    </source>
</evidence>
<evidence type="ECO:0000256" key="4">
    <source>
        <dbReference type="ARBA" id="ARBA00023015"/>
    </source>
</evidence>
<dbReference type="Proteomes" id="UP000030752">
    <property type="component" value="Unassembled WGS sequence"/>
</dbReference>
<dbReference type="eggNOG" id="KOG1034">
    <property type="taxonomic scope" value="Eukaryota"/>
</dbReference>
<dbReference type="AlphaFoldDB" id="W2S3U4"/>
<protein>
    <submittedName>
        <fullName evidence="8">Uncharacterized protein</fullName>
    </submittedName>
</protein>
<evidence type="ECO:0000256" key="6">
    <source>
        <dbReference type="PROSITE-ProRule" id="PRU00221"/>
    </source>
</evidence>
<dbReference type="SUPFAM" id="SSF50978">
    <property type="entry name" value="WD40 repeat-like"/>
    <property type="match status" value="1"/>
</dbReference>
<name>W2S3U4_CYPE1</name>
<keyword evidence="9" id="KW-1185">Reference proteome</keyword>
<evidence type="ECO:0000256" key="7">
    <source>
        <dbReference type="SAM" id="MobiDB-lite"/>
    </source>
</evidence>
<dbReference type="InterPro" id="IPR051243">
    <property type="entry name" value="PcG_WD-repeat"/>
</dbReference>
<evidence type="ECO:0000256" key="5">
    <source>
        <dbReference type="ARBA" id="ARBA00023163"/>
    </source>
</evidence>
<feature type="repeat" description="WD" evidence="6">
    <location>
        <begin position="158"/>
        <end position="180"/>
    </location>
</feature>
<evidence type="ECO:0000313" key="8">
    <source>
        <dbReference type="EMBL" id="ETN43275.1"/>
    </source>
</evidence>
<keyword evidence="4" id="KW-0805">Transcription regulation</keyword>
<dbReference type="PROSITE" id="PS50082">
    <property type="entry name" value="WD_REPEATS_2"/>
    <property type="match status" value="2"/>
</dbReference>
<keyword evidence="2 6" id="KW-0853">WD repeat</keyword>
<organism evidence="8 9">
    <name type="scientific">Cyphellophora europaea (strain CBS 101466)</name>
    <name type="common">Phialophora europaea</name>
    <dbReference type="NCBI Taxonomy" id="1220924"/>
    <lineage>
        <taxon>Eukaryota</taxon>
        <taxon>Fungi</taxon>
        <taxon>Dikarya</taxon>
        <taxon>Ascomycota</taxon>
        <taxon>Pezizomycotina</taxon>
        <taxon>Eurotiomycetes</taxon>
        <taxon>Chaetothyriomycetidae</taxon>
        <taxon>Chaetothyriales</taxon>
        <taxon>Cyphellophoraceae</taxon>
        <taxon>Cyphellophora</taxon>
    </lineage>
</organism>
<feature type="repeat" description="WD" evidence="6">
    <location>
        <begin position="190"/>
        <end position="223"/>
    </location>
</feature>
<proteinExistence type="inferred from homology"/>
<dbReference type="InterPro" id="IPR015943">
    <property type="entry name" value="WD40/YVTN_repeat-like_dom_sf"/>
</dbReference>
<evidence type="ECO:0000256" key="3">
    <source>
        <dbReference type="ARBA" id="ARBA00022737"/>
    </source>
</evidence>
<evidence type="ECO:0000256" key="2">
    <source>
        <dbReference type="ARBA" id="ARBA00022574"/>
    </source>
</evidence>
<gene>
    <name evidence="8" type="ORF">HMPREF1541_02434</name>
</gene>